<accession>A0A0F7L8V6</accession>
<sequence>MVILYMQLGWTAQEQHSAAEMSVLVFQALFKNCTYTKIQAVLVMQCLQTQPQVPLQTMDYMSG</sequence>
<protein>
    <submittedName>
        <fullName evidence="1">Uncharacterized protein</fullName>
    </submittedName>
</protein>
<organism evidence="1">
    <name type="scientific">uncultured marine virus</name>
    <dbReference type="NCBI Taxonomy" id="186617"/>
    <lineage>
        <taxon>Viruses</taxon>
        <taxon>environmental samples</taxon>
    </lineage>
</organism>
<reference evidence="1" key="2">
    <citation type="submission" date="2015-03" db="EMBL/GenBank/DDBJ databases">
        <authorList>
            <person name="Chow C.-E.T."/>
            <person name="Winget D.M."/>
            <person name="White R.A.III."/>
            <person name="Hallam S.J."/>
            <person name="Suttle C.A."/>
        </authorList>
    </citation>
    <scope>NUCLEOTIDE SEQUENCE</scope>
    <source>
        <strain evidence="1">Oxic1_5</strain>
    </source>
</reference>
<dbReference type="EMBL" id="KR029600">
    <property type="protein sequence ID" value="AKH48013.1"/>
    <property type="molecule type" value="Genomic_DNA"/>
</dbReference>
<reference evidence="1" key="1">
    <citation type="journal article" date="2015" name="Front. Microbiol.">
        <title>Combining genomic sequencing methods to explore viral diversity and reveal potential virus-host interactions.</title>
        <authorList>
            <person name="Chow C.E."/>
            <person name="Winget D.M."/>
            <person name="White R.A.III."/>
            <person name="Hallam S.J."/>
            <person name="Suttle C.A."/>
        </authorList>
    </citation>
    <scope>NUCLEOTIDE SEQUENCE</scope>
    <source>
        <strain evidence="1">Oxic1_5</strain>
    </source>
</reference>
<proteinExistence type="predicted"/>
<evidence type="ECO:0000313" key="1">
    <source>
        <dbReference type="EMBL" id="AKH48013.1"/>
    </source>
</evidence>
<name>A0A0F7L8V6_9VIRU</name>